<comment type="similarity">
    <text evidence="1">Belongs to the chaperonin (HSP60) family.</text>
</comment>
<dbReference type="InterPro" id="IPR001844">
    <property type="entry name" value="Cpn60/GroEL"/>
</dbReference>
<dbReference type="GO" id="GO:0034553">
    <property type="term" value="P:mitochondrial respiratory chain complex II assembly"/>
    <property type="evidence" value="ECO:0007669"/>
    <property type="project" value="EnsemblFungi"/>
</dbReference>
<accession>H2ARQ5</accession>
<dbReference type="eggNOG" id="KOG0356">
    <property type="taxonomic scope" value="Eukaryota"/>
</dbReference>
<dbReference type="AlphaFoldDB" id="H2ARQ5"/>
<name>H2ARQ5_KAZAF</name>
<evidence type="ECO:0000313" key="3">
    <source>
        <dbReference type="EMBL" id="CCF57055.1"/>
    </source>
</evidence>
<evidence type="ECO:0000256" key="2">
    <source>
        <dbReference type="ARBA" id="ARBA00023186"/>
    </source>
</evidence>
<dbReference type="GO" id="GO:0005743">
    <property type="term" value="C:mitochondrial inner membrane"/>
    <property type="evidence" value="ECO:0007669"/>
    <property type="project" value="EnsemblFungi"/>
</dbReference>
<organism evidence="3 4">
    <name type="scientific">Kazachstania africana (strain ATCC 22294 / BCRC 22015 / CBS 2517 / CECT 1963 / NBRC 1671 / NRRL Y-8276)</name>
    <name type="common">Yeast</name>
    <name type="synonym">Kluyveromyces africanus</name>
    <dbReference type="NCBI Taxonomy" id="1071382"/>
    <lineage>
        <taxon>Eukaryota</taxon>
        <taxon>Fungi</taxon>
        <taxon>Dikarya</taxon>
        <taxon>Ascomycota</taxon>
        <taxon>Saccharomycotina</taxon>
        <taxon>Saccharomycetes</taxon>
        <taxon>Saccharomycetales</taxon>
        <taxon>Saccharomycetaceae</taxon>
        <taxon>Kazachstania</taxon>
    </lineage>
</organism>
<dbReference type="HOGENOM" id="CLU_485763_0_0_1"/>
<dbReference type="InParanoid" id="H2ARQ5"/>
<dbReference type="Gene3D" id="3.50.7.10">
    <property type="entry name" value="GroEL"/>
    <property type="match status" value="1"/>
</dbReference>
<dbReference type="STRING" id="1071382.H2ARQ5"/>
<dbReference type="RefSeq" id="XP_003956190.1">
    <property type="nucleotide sequence ID" value="XM_003956141.1"/>
</dbReference>
<dbReference type="OrthoDB" id="4056908at2759"/>
<evidence type="ECO:0000313" key="4">
    <source>
        <dbReference type="Proteomes" id="UP000005220"/>
    </source>
</evidence>
<gene>
    <name evidence="3" type="primary">KAFR0C00600</name>
    <name evidence="3" type="ORF">KAFR_0C00600</name>
</gene>
<dbReference type="PANTHER" id="PTHR45633">
    <property type="entry name" value="60 KDA HEAT SHOCK PROTEIN, MITOCHONDRIAL"/>
    <property type="match status" value="1"/>
</dbReference>
<dbReference type="SUPFAM" id="SSF52029">
    <property type="entry name" value="GroEL apical domain-like"/>
    <property type="match status" value="1"/>
</dbReference>
<dbReference type="FunCoup" id="H2ARQ5">
    <property type="interactions" value="139"/>
</dbReference>
<reference evidence="3 4" key="1">
    <citation type="journal article" date="2011" name="Proc. Natl. Acad. Sci. U.S.A.">
        <title>Evolutionary erosion of yeast sex chromosomes by mating-type switching accidents.</title>
        <authorList>
            <person name="Gordon J.L."/>
            <person name="Armisen D."/>
            <person name="Proux-Wera E."/>
            <person name="Oheigeartaigh S.S."/>
            <person name="Byrne K.P."/>
            <person name="Wolfe K.H."/>
        </authorList>
    </citation>
    <scope>NUCLEOTIDE SEQUENCE [LARGE SCALE GENOMIC DNA]</scope>
    <source>
        <strain evidence="4">ATCC 22294 / BCRC 22015 / CBS 2517 / CECT 1963 / NBRC 1671 / NRRL Y-8276</strain>
    </source>
</reference>
<keyword evidence="2" id="KW-0143">Chaperone</keyword>
<sequence length="561" mass="63406">MLRWRCDNNTLFKRSIRTLKTNSSHIYSLKAAECQIEFLSHITKWDAILNSISNSKSLLYANKYDTKPRVFSSDDHTQLTFLIKRHLDSLLFSQDKLGRIGLNLFLDIFQDRLTTPLATTLLASLLGQIRLNFHFDTIQAVITGLEHVRIFLANNRVFIDSPKAIGEFIDNLGIDPESHEITSKVLKEIDYKLSTDDIVRAARGTHRYDVVDVSKGWKWTSGIPETDEKYLRSIFIKNNKFVSINGGALVLIYDGDLIETRGISPTLDYMNNEGRSLVLIVTGTCEKDALNMIAINNNKNKRKGKNVKTVLLKYNSVENGNLSIQENFDLLEFLSLPNGVGSIYSPKFSDNIPSSRCANQYYGTLESLKATIGEAFLYNSNGLSEVNTSSPCLKKRVTINVGGETMAGIDDRRNMYDNLFNNLLCHGLSEGFIPSYGISLVKSIPYLRRKVITSSLSMNERLGYDILLSALTSPMERALMGEFYYRKHEATAAIIKTMENTKFTDAYLTVTCARPQNVLRGAKMEPWNKVDDTLRNIINFIKVITSCGNVIAKTFEKPRRQ</sequence>
<dbReference type="InterPro" id="IPR027409">
    <property type="entry name" value="GroEL-like_apical_dom_sf"/>
</dbReference>
<proteinExistence type="inferred from homology"/>
<dbReference type="KEGG" id="kaf:KAFR_0C00600"/>
<dbReference type="GO" id="GO:0140662">
    <property type="term" value="F:ATP-dependent protein folding chaperone"/>
    <property type="evidence" value="ECO:0007669"/>
    <property type="project" value="InterPro"/>
</dbReference>
<protein>
    <submittedName>
        <fullName evidence="3">Uncharacterized protein</fullName>
    </submittedName>
</protein>
<dbReference type="Proteomes" id="UP000005220">
    <property type="component" value="Chromosome 3"/>
</dbReference>
<keyword evidence="4" id="KW-1185">Reference proteome</keyword>
<dbReference type="GO" id="GO:0042026">
    <property type="term" value="P:protein refolding"/>
    <property type="evidence" value="ECO:0007669"/>
    <property type="project" value="InterPro"/>
</dbReference>
<dbReference type="GeneID" id="13885587"/>
<evidence type="ECO:0000256" key="1">
    <source>
        <dbReference type="ARBA" id="ARBA00006607"/>
    </source>
</evidence>
<dbReference type="EMBL" id="HE650823">
    <property type="protein sequence ID" value="CCF57055.1"/>
    <property type="molecule type" value="Genomic_DNA"/>
</dbReference>